<feature type="signal peptide" evidence="1">
    <location>
        <begin position="1"/>
        <end position="28"/>
    </location>
</feature>
<keyword evidence="1" id="KW-0732">Signal</keyword>
<accession>A0ABM8FJB3</accession>
<name>A0ABM8FJB3_9GAMM</name>
<evidence type="ECO:0008006" key="4">
    <source>
        <dbReference type="Google" id="ProtNLM"/>
    </source>
</evidence>
<organism evidence="2 3">
    <name type="scientific">Marinomonas pontica</name>
    <dbReference type="NCBI Taxonomy" id="264739"/>
    <lineage>
        <taxon>Bacteria</taxon>
        <taxon>Pseudomonadati</taxon>
        <taxon>Pseudomonadota</taxon>
        <taxon>Gammaproteobacteria</taxon>
        <taxon>Oceanospirillales</taxon>
        <taxon>Oceanospirillaceae</taxon>
        <taxon>Marinomonas</taxon>
    </lineage>
</organism>
<feature type="chain" id="PRO_5046729874" description="DUF3108 domain-containing protein" evidence="1">
    <location>
        <begin position="29"/>
        <end position="236"/>
    </location>
</feature>
<evidence type="ECO:0000313" key="2">
    <source>
        <dbReference type="EMBL" id="BDX04164.1"/>
    </source>
</evidence>
<protein>
    <recommendedName>
        <fullName evidence="4">DUF3108 domain-containing protein</fullName>
    </recommendedName>
</protein>
<reference evidence="2 3" key="1">
    <citation type="submission" date="2023-01" db="EMBL/GenBank/DDBJ databases">
        <title>Complete genome sequence of Marinomonas pontica strain 200518_36.</title>
        <authorList>
            <person name="Ueki S."/>
            <person name="Gajardo G."/>
            <person name="Maruyama F."/>
        </authorList>
    </citation>
    <scope>NUCLEOTIDE SEQUENCE [LARGE SCALE GENOMIC DNA]</scope>
    <source>
        <strain evidence="2 3">200518_36</strain>
    </source>
</reference>
<proteinExistence type="predicted"/>
<dbReference type="Proteomes" id="UP001307608">
    <property type="component" value="Chromosome"/>
</dbReference>
<dbReference type="RefSeq" id="WP_338269184.1">
    <property type="nucleotide sequence ID" value="NZ_AP027271.1"/>
</dbReference>
<keyword evidence="3" id="KW-1185">Reference proteome</keyword>
<sequence length="236" mass="26518">MACFRVCLLRIGLLTVTVLLGFANTAMAQIIGSAYSVKTGELLYRETHQQINDSAYSVEYSEPNGEVFAHKTLDFSQSKITPSFLQLNERNGERIDVKQLGRQLTVNYLENRDAKEETESVALEGGMIVDAGFDEFVKQYWQALVTGKELDVDYLVPSKQTTFGFRVSKATCLDGTQNGALCFSLTPTSWLVKMAVDPIVVAYDSQDKRLLRFTGRANICDTKGKYEQVDIQYQYL</sequence>
<dbReference type="EMBL" id="AP027271">
    <property type="protein sequence ID" value="BDX04164.1"/>
    <property type="molecule type" value="Genomic_DNA"/>
</dbReference>
<gene>
    <name evidence="2" type="ORF">MACH16_29120</name>
</gene>
<evidence type="ECO:0000313" key="3">
    <source>
        <dbReference type="Proteomes" id="UP001307608"/>
    </source>
</evidence>
<evidence type="ECO:0000256" key="1">
    <source>
        <dbReference type="SAM" id="SignalP"/>
    </source>
</evidence>